<reference evidence="7 8" key="1">
    <citation type="journal article" date="2016" name="Nat. Commun.">
        <title>Thousands of microbial genomes shed light on interconnected biogeochemical processes in an aquifer system.</title>
        <authorList>
            <person name="Anantharaman K."/>
            <person name="Brown C.T."/>
            <person name="Hug L.A."/>
            <person name="Sharon I."/>
            <person name="Castelle C.J."/>
            <person name="Probst A.J."/>
            <person name="Thomas B.C."/>
            <person name="Singh A."/>
            <person name="Wilkins M.J."/>
            <person name="Karaoz U."/>
            <person name="Brodie E.L."/>
            <person name="Williams K.H."/>
            <person name="Hubbard S.S."/>
            <person name="Banfield J.F."/>
        </authorList>
    </citation>
    <scope>NUCLEOTIDE SEQUENCE [LARGE SCALE GENOMIC DNA]</scope>
</reference>
<dbReference type="Proteomes" id="UP000177159">
    <property type="component" value="Unassembled WGS sequence"/>
</dbReference>
<dbReference type="GO" id="GO:0003924">
    <property type="term" value="F:GTPase activity"/>
    <property type="evidence" value="ECO:0007669"/>
    <property type="project" value="InterPro"/>
</dbReference>
<evidence type="ECO:0000256" key="2">
    <source>
        <dbReference type="ARBA" id="ARBA00022540"/>
    </source>
</evidence>
<dbReference type="GO" id="GO:0005525">
    <property type="term" value="F:GTP binding"/>
    <property type="evidence" value="ECO:0007669"/>
    <property type="project" value="UniProtKB-KW"/>
</dbReference>
<dbReference type="EMBL" id="MFZM01000013">
    <property type="protein sequence ID" value="OGK24011.1"/>
    <property type="molecule type" value="Genomic_DNA"/>
</dbReference>
<dbReference type="InterPro" id="IPR005225">
    <property type="entry name" value="Small_GTP-bd"/>
</dbReference>
<evidence type="ECO:0000259" key="6">
    <source>
        <dbReference type="PROSITE" id="PS51722"/>
    </source>
</evidence>
<dbReference type="InterPro" id="IPR009000">
    <property type="entry name" value="Transl_B-barrel_sf"/>
</dbReference>
<dbReference type="PRINTS" id="PR00315">
    <property type="entry name" value="ELONGATNFCT"/>
</dbReference>
<dbReference type="Gene3D" id="3.40.50.300">
    <property type="entry name" value="P-loop containing nucleotide triphosphate hydrolases"/>
    <property type="match status" value="1"/>
</dbReference>
<evidence type="ECO:0000313" key="7">
    <source>
        <dbReference type="EMBL" id="OGK24011.1"/>
    </source>
</evidence>
<dbReference type="Gene3D" id="2.40.30.10">
    <property type="entry name" value="Translation factors"/>
    <property type="match status" value="2"/>
</dbReference>
<sequence>MPTKQHRPPVVVVLGHVDHGKTTLLDYIRKSNLASKEAGEITQSIGAYEAKIPLKGYDADRLTFIDTPGHEAFTKLRSRGAQVADIAILIVDATASVMPQTIESISHIKQAKIPFIVAINKVDLERANVEKVNKDLSKHDVLTENMGGTIPVIPISAKSGTGVNDLLEAILLVASEQDLSYDLEGELEVYVIETQHEKAGIAVSCIIKNGALKVGDTIYAQELEARVRALITDRGSSVKEVTPSMPFMLLGFKELPEVGVQISRQKKSFEVAKNELEKHTESDSIFKEDEGKKLMIIVKADSKGSIEALLPPLLENENIEVVLYGIGEISKSDIFLAKVSKAIIIGFNAKIPQSTEKIAMEEKVVIKTYKIIYKLLEELAEVSLLLKEREEKSKNLKGEAKLQAVFTIEGSKIAGVKITKGKFELNDKLELYRDNQMKGEAMLSSIKQRSKHVKGAKKDQEAGLLLEPQLDIQAGDVIKSYSI</sequence>
<gene>
    <name evidence="7" type="ORF">A3C24_02890</name>
</gene>
<evidence type="ECO:0000256" key="3">
    <source>
        <dbReference type="ARBA" id="ARBA00022741"/>
    </source>
</evidence>
<accession>A0A1F7GYK1</accession>
<name>A0A1F7GYK1_9BACT</name>
<dbReference type="Pfam" id="PF11987">
    <property type="entry name" value="IF-2"/>
    <property type="match status" value="1"/>
</dbReference>
<keyword evidence="3" id="KW-0547">Nucleotide-binding</keyword>
<feature type="domain" description="Tr-type G" evidence="6">
    <location>
        <begin position="6"/>
        <end position="178"/>
    </location>
</feature>
<dbReference type="AlphaFoldDB" id="A0A1F7GYK1"/>
<evidence type="ECO:0000313" key="8">
    <source>
        <dbReference type="Proteomes" id="UP000177159"/>
    </source>
</evidence>
<dbReference type="PANTHER" id="PTHR43381:SF4">
    <property type="entry name" value="EUKARYOTIC TRANSLATION INITIATION FACTOR 5B"/>
    <property type="match status" value="1"/>
</dbReference>
<dbReference type="InterPro" id="IPR036925">
    <property type="entry name" value="TIF_IF2_dom3_sf"/>
</dbReference>
<dbReference type="PROSITE" id="PS51722">
    <property type="entry name" value="G_TR_2"/>
    <property type="match status" value="1"/>
</dbReference>
<dbReference type="InterPro" id="IPR027417">
    <property type="entry name" value="P-loop_NTPase"/>
</dbReference>
<dbReference type="SUPFAM" id="SSF52540">
    <property type="entry name" value="P-loop containing nucleoside triphosphate hydrolases"/>
    <property type="match status" value="1"/>
</dbReference>
<organism evidence="7 8">
    <name type="scientific">Candidatus Roizmanbacteria bacterium RIFCSPHIGHO2_02_FULL_37_24</name>
    <dbReference type="NCBI Taxonomy" id="1802037"/>
    <lineage>
        <taxon>Bacteria</taxon>
        <taxon>Candidatus Roizmaniibacteriota</taxon>
    </lineage>
</organism>
<proteinExistence type="inferred from homology"/>
<dbReference type="PANTHER" id="PTHR43381">
    <property type="entry name" value="TRANSLATION INITIATION FACTOR IF-2-RELATED"/>
    <property type="match status" value="1"/>
</dbReference>
<keyword evidence="2" id="KW-0396">Initiation factor</keyword>
<dbReference type="SUPFAM" id="SSF50447">
    <property type="entry name" value="Translation proteins"/>
    <property type="match status" value="1"/>
</dbReference>
<dbReference type="Pfam" id="PF22042">
    <property type="entry name" value="EF-G_D2"/>
    <property type="match status" value="1"/>
</dbReference>
<evidence type="ECO:0000256" key="5">
    <source>
        <dbReference type="ARBA" id="ARBA00023134"/>
    </source>
</evidence>
<comment type="caution">
    <text evidence="7">The sequence shown here is derived from an EMBL/GenBank/DDBJ whole genome shotgun (WGS) entry which is preliminary data.</text>
</comment>
<dbReference type="FunFam" id="3.40.50.10050:FF:000001">
    <property type="entry name" value="Translation initiation factor IF-2"/>
    <property type="match status" value="1"/>
</dbReference>
<dbReference type="SUPFAM" id="SSF52156">
    <property type="entry name" value="Initiation factor IF2/eIF5b, domain 3"/>
    <property type="match status" value="1"/>
</dbReference>
<dbReference type="Gene3D" id="3.40.50.10050">
    <property type="entry name" value="Translation initiation factor IF- 2, domain 3"/>
    <property type="match status" value="1"/>
</dbReference>
<evidence type="ECO:0000256" key="4">
    <source>
        <dbReference type="ARBA" id="ARBA00022917"/>
    </source>
</evidence>
<dbReference type="GO" id="GO:0003743">
    <property type="term" value="F:translation initiation factor activity"/>
    <property type="evidence" value="ECO:0007669"/>
    <property type="project" value="UniProtKB-KW"/>
</dbReference>
<dbReference type="InterPro" id="IPR015760">
    <property type="entry name" value="TIF_IF2"/>
</dbReference>
<dbReference type="InterPro" id="IPR053905">
    <property type="entry name" value="EF-G-like_DII"/>
</dbReference>
<protein>
    <recommendedName>
        <fullName evidence="6">Tr-type G domain-containing protein</fullName>
    </recommendedName>
</protein>
<dbReference type="Pfam" id="PF00009">
    <property type="entry name" value="GTP_EFTU"/>
    <property type="match status" value="1"/>
</dbReference>
<keyword evidence="5" id="KW-0342">GTP-binding</keyword>
<dbReference type="InterPro" id="IPR000795">
    <property type="entry name" value="T_Tr_GTP-bd_dom"/>
</dbReference>
<dbReference type="InterPro" id="IPR023115">
    <property type="entry name" value="TIF_IF2_dom3"/>
</dbReference>
<dbReference type="FunFam" id="3.40.50.300:FF:000019">
    <property type="entry name" value="Translation initiation factor IF-2"/>
    <property type="match status" value="1"/>
</dbReference>
<evidence type="ECO:0000256" key="1">
    <source>
        <dbReference type="ARBA" id="ARBA00007733"/>
    </source>
</evidence>
<keyword evidence="4" id="KW-0648">Protein biosynthesis</keyword>
<comment type="similarity">
    <text evidence="1">Belongs to the TRAFAC class translation factor GTPase superfamily. Classic translation factor GTPase family. IF-2 subfamily.</text>
</comment>
<dbReference type="GO" id="GO:0005737">
    <property type="term" value="C:cytoplasm"/>
    <property type="evidence" value="ECO:0007669"/>
    <property type="project" value="TreeGrafter"/>
</dbReference>
<dbReference type="NCBIfam" id="TIGR00231">
    <property type="entry name" value="small_GTP"/>
    <property type="match status" value="1"/>
</dbReference>
<dbReference type="CDD" id="cd01887">
    <property type="entry name" value="IF2_eIF5B"/>
    <property type="match status" value="1"/>
</dbReference>